<dbReference type="EMBL" id="VCIW01000019">
    <property type="protein sequence ID" value="TLS49745.1"/>
    <property type="molecule type" value="Genomic_DNA"/>
</dbReference>
<keyword evidence="1" id="KW-0812">Transmembrane</keyword>
<protein>
    <submittedName>
        <fullName evidence="2">Uncharacterized protein</fullName>
    </submittedName>
</protein>
<sequence length="167" mass="19201">MIKPFSDFDQNEWFLLISLAIAYTTVFRLPRLFPKSIALLIGLFSISLAKGADHTLGVAPLDYYDTNEIPVFDVSDFATWFLYPAAGYLYIYFYHRLRIAGPAIPVYVLVGSALGVCFELLSVKFQVFTYKEWNPGYSFIVYLLAQSATILFFTLTKHWFFKGRISR</sequence>
<organism evidence="2 3">
    <name type="scientific">Paenibacillus antri</name>
    <dbReference type="NCBI Taxonomy" id="2582848"/>
    <lineage>
        <taxon>Bacteria</taxon>
        <taxon>Bacillati</taxon>
        <taxon>Bacillota</taxon>
        <taxon>Bacilli</taxon>
        <taxon>Bacillales</taxon>
        <taxon>Paenibacillaceae</taxon>
        <taxon>Paenibacillus</taxon>
    </lineage>
</organism>
<dbReference type="OrthoDB" id="2381462at2"/>
<accession>A0A5R9GED4</accession>
<dbReference type="AlphaFoldDB" id="A0A5R9GED4"/>
<proteinExistence type="predicted"/>
<dbReference type="Proteomes" id="UP000309676">
    <property type="component" value="Unassembled WGS sequence"/>
</dbReference>
<name>A0A5R9GED4_9BACL</name>
<dbReference type="RefSeq" id="WP_138196898.1">
    <property type="nucleotide sequence ID" value="NZ_VCIW01000019.1"/>
</dbReference>
<feature type="transmembrane region" description="Helical" evidence="1">
    <location>
        <begin position="77"/>
        <end position="94"/>
    </location>
</feature>
<gene>
    <name evidence="2" type="ORF">FE782_24060</name>
</gene>
<evidence type="ECO:0000313" key="3">
    <source>
        <dbReference type="Proteomes" id="UP000309676"/>
    </source>
</evidence>
<feature type="transmembrane region" description="Helical" evidence="1">
    <location>
        <begin position="13"/>
        <end position="30"/>
    </location>
</feature>
<keyword evidence="1" id="KW-1133">Transmembrane helix</keyword>
<feature type="transmembrane region" description="Helical" evidence="1">
    <location>
        <begin position="106"/>
        <end position="127"/>
    </location>
</feature>
<feature type="transmembrane region" description="Helical" evidence="1">
    <location>
        <begin position="139"/>
        <end position="160"/>
    </location>
</feature>
<keyword evidence="3" id="KW-1185">Reference proteome</keyword>
<keyword evidence="1" id="KW-0472">Membrane</keyword>
<reference evidence="2 3" key="1">
    <citation type="submission" date="2019-05" db="EMBL/GenBank/DDBJ databases">
        <authorList>
            <person name="Narsing Rao M.P."/>
            <person name="Li W.J."/>
        </authorList>
    </citation>
    <scope>NUCLEOTIDE SEQUENCE [LARGE SCALE GENOMIC DNA]</scope>
    <source>
        <strain evidence="2 3">SYSU_K30003</strain>
    </source>
</reference>
<comment type="caution">
    <text evidence="2">The sequence shown here is derived from an EMBL/GenBank/DDBJ whole genome shotgun (WGS) entry which is preliminary data.</text>
</comment>
<evidence type="ECO:0000313" key="2">
    <source>
        <dbReference type="EMBL" id="TLS49745.1"/>
    </source>
</evidence>
<evidence type="ECO:0000256" key="1">
    <source>
        <dbReference type="SAM" id="Phobius"/>
    </source>
</evidence>